<dbReference type="PANTHER" id="PTHR33129">
    <property type="entry name" value="PROTEIN KINASE DOMAIN-CONTAINING PROTEIN-RELATED"/>
    <property type="match status" value="1"/>
</dbReference>
<accession>A0A9P6B4U0</accession>
<dbReference type="OrthoDB" id="2340858at2759"/>
<name>A0A9P6B4U0_9AGAM</name>
<organism evidence="2 3">
    <name type="scientific">Hydnum rufescens UP504</name>
    <dbReference type="NCBI Taxonomy" id="1448309"/>
    <lineage>
        <taxon>Eukaryota</taxon>
        <taxon>Fungi</taxon>
        <taxon>Dikarya</taxon>
        <taxon>Basidiomycota</taxon>
        <taxon>Agaricomycotina</taxon>
        <taxon>Agaricomycetes</taxon>
        <taxon>Cantharellales</taxon>
        <taxon>Hydnaceae</taxon>
        <taxon>Hydnum</taxon>
    </lineage>
</organism>
<dbReference type="Proteomes" id="UP000886523">
    <property type="component" value="Unassembled WGS sequence"/>
</dbReference>
<dbReference type="EMBL" id="MU128940">
    <property type="protein sequence ID" value="KAF9516331.1"/>
    <property type="molecule type" value="Genomic_DNA"/>
</dbReference>
<dbReference type="InterPro" id="IPR052980">
    <property type="entry name" value="Crinkler_effector"/>
</dbReference>
<protein>
    <submittedName>
        <fullName evidence="2">Uncharacterized protein</fullName>
    </submittedName>
</protein>
<evidence type="ECO:0000313" key="2">
    <source>
        <dbReference type="EMBL" id="KAF9516331.1"/>
    </source>
</evidence>
<keyword evidence="3" id="KW-1185">Reference proteome</keyword>
<gene>
    <name evidence="2" type="ORF">BS47DRAFT_1340938</name>
</gene>
<sequence length="412" mass="47026">MDSIVQSRESHAPATSVSSSPASAPSSVRAPAPPSESVLSELPVPPEFVRLFMRYWGHHMELEMVSTPPPERIPEPFPHEEEMEDEWGRDKFPVFAPQALLDIGTRGILDTDGRFVIRNEYVRMYERIMSLNASSEGILVTGQPGIGKSHFLIYTLIRRLAERKITILKWRSKAYIFRPDGPSSINLENADAIFGTVPLRTWALLDTSQGPLEPFLNRPIFCVLASSPDPDIYLPWLRQGIVPVLYMDPWTWSEIAVGVRFNEHARLANFDERTHASYDHLHNLFLDYGPVPSVVYRTLLFPSDTERRLEVALRNFQPEETYQLVKHPAPVSLPKHCQFELLLIRRFESVLFDPSLLMIDEIPGASLSDIANILFISRHACHRMLDRVDRSWTLKFFNVFSGRPSPPHGLHV</sequence>
<proteinExistence type="predicted"/>
<feature type="compositionally biased region" description="Low complexity" evidence="1">
    <location>
        <begin position="12"/>
        <end position="38"/>
    </location>
</feature>
<comment type="caution">
    <text evidence="2">The sequence shown here is derived from an EMBL/GenBank/DDBJ whole genome shotgun (WGS) entry which is preliminary data.</text>
</comment>
<reference evidence="2" key="1">
    <citation type="journal article" date="2020" name="Nat. Commun.">
        <title>Large-scale genome sequencing of mycorrhizal fungi provides insights into the early evolution of symbiotic traits.</title>
        <authorList>
            <person name="Miyauchi S."/>
            <person name="Kiss E."/>
            <person name="Kuo A."/>
            <person name="Drula E."/>
            <person name="Kohler A."/>
            <person name="Sanchez-Garcia M."/>
            <person name="Morin E."/>
            <person name="Andreopoulos B."/>
            <person name="Barry K.W."/>
            <person name="Bonito G."/>
            <person name="Buee M."/>
            <person name="Carver A."/>
            <person name="Chen C."/>
            <person name="Cichocki N."/>
            <person name="Clum A."/>
            <person name="Culley D."/>
            <person name="Crous P.W."/>
            <person name="Fauchery L."/>
            <person name="Girlanda M."/>
            <person name="Hayes R.D."/>
            <person name="Keri Z."/>
            <person name="LaButti K."/>
            <person name="Lipzen A."/>
            <person name="Lombard V."/>
            <person name="Magnuson J."/>
            <person name="Maillard F."/>
            <person name="Murat C."/>
            <person name="Nolan M."/>
            <person name="Ohm R.A."/>
            <person name="Pangilinan J."/>
            <person name="Pereira M.F."/>
            <person name="Perotto S."/>
            <person name="Peter M."/>
            <person name="Pfister S."/>
            <person name="Riley R."/>
            <person name="Sitrit Y."/>
            <person name="Stielow J.B."/>
            <person name="Szollosi G."/>
            <person name="Zifcakova L."/>
            <person name="Stursova M."/>
            <person name="Spatafora J.W."/>
            <person name="Tedersoo L."/>
            <person name="Vaario L.M."/>
            <person name="Yamada A."/>
            <person name="Yan M."/>
            <person name="Wang P."/>
            <person name="Xu J."/>
            <person name="Bruns T."/>
            <person name="Baldrian P."/>
            <person name="Vilgalys R."/>
            <person name="Dunand C."/>
            <person name="Henrissat B."/>
            <person name="Grigoriev I.V."/>
            <person name="Hibbett D."/>
            <person name="Nagy L.G."/>
            <person name="Martin F.M."/>
        </authorList>
    </citation>
    <scope>NUCLEOTIDE SEQUENCE</scope>
    <source>
        <strain evidence="2">UP504</strain>
    </source>
</reference>
<feature type="region of interest" description="Disordered" evidence="1">
    <location>
        <begin position="1"/>
        <end position="39"/>
    </location>
</feature>
<dbReference type="AlphaFoldDB" id="A0A9P6B4U0"/>
<evidence type="ECO:0000313" key="3">
    <source>
        <dbReference type="Proteomes" id="UP000886523"/>
    </source>
</evidence>
<evidence type="ECO:0000256" key="1">
    <source>
        <dbReference type="SAM" id="MobiDB-lite"/>
    </source>
</evidence>